<feature type="binding site" evidence="14">
    <location>
        <position position="741"/>
    </location>
    <ligand>
        <name>ATP</name>
        <dbReference type="ChEBI" id="CHEBI:30616"/>
    </ligand>
</feature>
<feature type="binding site" evidence="14">
    <location>
        <position position="740"/>
    </location>
    <ligand>
        <name>ATP</name>
        <dbReference type="ChEBI" id="CHEBI:30616"/>
    </ligand>
</feature>
<feature type="region of interest" description="Disordered" evidence="17">
    <location>
        <begin position="1158"/>
        <end position="1186"/>
    </location>
</feature>
<evidence type="ECO:0000256" key="7">
    <source>
        <dbReference type="ARBA" id="ARBA00022840"/>
    </source>
</evidence>
<feature type="active site" description="4-aspartylphosphate intermediate" evidence="13">
    <location>
        <position position="450"/>
    </location>
</feature>
<evidence type="ECO:0000256" key="11">
    <source>
        <dbReference type="ARBA" id="ARBA00023136"/>
    </source>
</evidence>
<evidence type="ECO:0000256" key="1">
    <source>
        <dbReference type="ARBA" id="ARBA00001946"/>
    </source>
</evidence>
<comment type="subcellular location">
    <subcellularLocation>
        <location evidence="2 16">Membrane</location>
        <topology evidence="2 16">Multi-pass membrane protein</topology>
    </subcellularLocation>
</comment>
<feature type="transmembrane region" description="Helical" evidence="16">
    <location>
        <begin position="331"/>
        <end position="357"/>
    </location>
</feature>
<dbReference type="GO" id="GO:0045332">
    <property type="term" value="P:phospholipid translocation"/>
    <property type="evidence" value="ECO:0007669"/>
    <property type="project" value="TreeGrafter"/>
</dbReference>
<dbReference type="SUPFAM" id="SSF81653">
    <property type="entry name" value="Calcium ATPase, transduction domain A"/>
    <property type="match status" value="1"/>
</dbReference>
<dbReference type="SUPFAM" id="SSF56784">
    <property type="entry name" value="HAD-like"/>
    <property type="match status" value="1"/>
</dbReference>
<dbReference type="SFLD" id="SFLDF00027">
    <property type="entry name" value="p-type_atpase"/>
    <property type="match status" value="1"/>
</dbReference>
<dbReference type="PANTHER" id="PTHR24092:SF198">
    <property type="entry name" value="PHOSPHOLIPID-TRANSPORTING ATPASE"/>
    <property type="match status" value="1"/>
</dbReference>
<comment type="cofactor">
    <cofactor evidence="1 15">
        <name>Mg(2+)</name>
        <dbReference type="ChEBI" id="CHEBI:18420"/>
    </cofactor>
</comment>
<evidence type="ECO:0000256" key="2">
    <source>
        <dbReference type="ARBA" id="ARBA00004141"/>
    </source>
</evidence>
<dbReference type="InterPro" id="IPR018303">
    <property type="entry name" value="ATPase_P-typ_P_site"/>
</dbReference>
<dbReference type="EMBL" id="JAOPHQ010002017">
    <property type="protein sequence ID" value="KAK0148488.1"/>
    <property type="molecule type" value="Genomic_DNA"/>
</dbReference>
<feature type="region of interest" description="Disordered" evidence="17">
    <location>
        <begin position="1199"/>
        <end position="1229"/>
    </location>
</feature>
<keyword evidence="11 16" id="KW-0472">Membrane</keyword>
<dbReference type="NCBIfam" id="TIGR01494">
    <property type="entry name" value="ATPase_P-type"/>
    <property type="match status" value="1"/>
</dbReference>
<gene>
    <name evidence="20" type="primary">ATP8B1</name>
    <name evidence="20" type="ORF">N1851_011192</name>
</gene>
<dbReference type="Proteomes" id="UP001174136">
    <property type="component" value="Unassembled WGS sequence"/>
</dbReference>
<feature type="binding site" evidence="14">
    <location>
        <position position="611"/>
    </location>
    <ligand>
        <name>ATP</name>
        <dbReference type="ChEBI" id="CHEBI:30616"/>
    </ligand>
</feature>
<keyword evidence="21" id="KW-1185">Reference proteome</keyword>
<feature type="binding site" evidence="14">
    <location>
        <position position="739"/>
    </location>
    <ligand>
        <name>ATP</name>
        <dbReference type="ChEBI" id="CHEBI:30616"/>
    </ligand>
</feature>
<feature type="transmembrane region" description="Helical" evidence="16">
    <location>
        <begin position="1060"/>
        <end position="1080"/>
    </location>
</feature>
<dbReference type="PROSITE" id="PS00154">
    <property type="entry name" value="ATPASE_E1_E2"/>
    <property type="match status" value="1"/>
</dbReference>
<dbReference type="GO" id="GO:0007030">
    <property type="term" value="P:Golgi organization"/>
    <property type="evidence" value="ECO:0007669"/>
    <property type="project" value="TreeGrafter"/>
</dbReference>
<keyword evidence="10 16" id="KW-1133">Transmembrane helix</keyword>
<dbReference type="GO" id="GO:0005886">
    <property type="term" value="C:plasma membrane"/>
    <property type="evidence" value="ECO:0007669"/>
    <property type="project" value="TreeGrafter"/>
</dbReference>
<dbReference type="GO" id="GO:0016887">
    <property type="term" value="F:ATP hydrolysis activity"/>
    <property type="evidence" value="ECO:0007669"/>
    <property type="project" value="InterPro"/>
</dbReference>
<feature type="binding site" evidence="15">
    <location>
        <position position="863"/>
    </location>
    <ligand>
        <name>Mg(2+)</name>
        <dbReference type="ChEBI" id="CHEBI:18420"/>
    </ligand>
</feature>
<evidence type="ECO:0000256" key="3">
    <source>
        <dbReference type="ARBA" id="ARBA00008109"/>
    </source>
</evidence>
<evidence type="ECO:0000256" key="13">
    <source>
        <dbReference type="PIRSR" id="PIRSR606539-1"/>
    </source>
</evidence>
<dbReference type="InterPro" id="IPR044492">
    <property type="entry name" value="P_typ_ATPase_HD_dom"/>
</dbReference>
<reference evidence="20" key="1">
    <citation type="journal article" date="2023" name="Front. Mar. Sci.">
        <title>A new Merluccius polli reference genome to investigate the effects of global change in West African waters.</title>
        <authorList>
            <person name="Mateo J.L."/>
            <person name="Blanco-Fernandez C."/>
            <person name="Garcia-Vazquez E."/>
            <person name="Machado-Schiaffino G."/>
        </authorList>
    </citation>
    <scope>NUCLEOTIDE SEQUENCE</scope>
    <source>
        <strain evidence="20">C29</strain>
        <tissue evidence="20">Fin</tissue>
    </source>
</reference>
<evidence type="ECO:0000256" key="17">
    <source>
        <dbReference type="SAM" id="MobiDB-lite"/>
    </source>
</evidence>
<evidence type="ECO:0000259" key="19">
    <source>
        <dbReference type="Pfam" id="PF16212"/>
    </source>
</evidence>
<feature type="domain" description="P-type ATPase N-terminal" evidence="18">
    <location>
        <begin position="85"/>
        <end position="136"/>
    </location>
</feature>
<feature type="binding site" evidence="14">
    <location>
        <position position="451"/>
    </location>
    <ligand>
        <name>ATP</name>
        <dbReference type="ChEBI" id="CHEBI:30616"/>
    </ligand>
</feature>
<feature type="binding site" evidence="14">
    <location>
        <position position="866"/>
    </location>
    <ligand>
        <name>ATP</name>
        <dbReference type="ChEBI" id="CHEBI:30616"/>
    </ligand>
</feature>
<evidence type="ECO:0000256" key="6">
    <source>
        <dbReference type="ARBA" id="ARBA00022741"/>
    </source>
</evidence>
<feature type="binding site" evidence="14">
    <location>
        <position position="588"/>
    </location>
    <ligand>
        <name>ATP</name>
        <dbReference type="ChEBI" id="CHEBI:30616"/>
    </ligand>
</feature>
<dbReference type="Pfam" id="PF16212">
    <property type="entry name" value="PhoLip_ATPase_C"/>
    <property type="match status" value="1"/>
</dbReference>
<dbReference type="InterPro" id="IPR023214">
    <property type="entry name" value="HAD_sf"/>
</dbReference>
<name>A0AA47P5N6_MERPO</name>
<evidence type="ECO:0000256" key="5">
    <source>
        <dbReference type="ARBA" id="ARBA00022723"/>
    </source>
</evidence>
<feature type="compositionally biased region" description="Basic and acidic residues" evidence="17">
    <location>
        <begin position="1207"/>
        <end position="1229"/>
    </location>
</feature>
<dbReference type="GO" id="GO:0005524">
    <property type="term" value="F:ATP binding"/>
    <property type="evidence" value="ECO:0007669"/>
    <property type="project" value="UniProtKB-UniRule"/>
</dbReference>
<comment type="caution">
    <text evidence="20">The sequence shown here is derived from an EMBL/GenBank/DDBJ whole genome shotgun (WGS) entry which is preliminary data.</text>
</comment>
<dbReference type="SUPFAM" id="SSF81660">
    <property type="entry name" value="Metal cation-transporting ATPase, ATP-binding domain N"/>
    <property type="match status" value="1"/>
</dbReference>
<comment type="similarity">
    <text evidence="3 16">Belongs to the cation transport ATPase (P-type) (TC 3.A.3) family. Type IV subfamily.</text>
</comment>
<feature type="binding site" evidence="14">
    <location>
        <position position="450"/>
    </location>
    <ligand>
        <name>ATP</name>
        <dbReference type="ChEBI" id="CHEBI:30616"/>
    </ligand>
</feature>
<dbReference type="InterPro" id="IPR032631">
    <property type="entry name" value="P-type_ATPase_N"/>
</dbReference>
<evidence type="ECO:0000256" key="12">
    <source>
        <dbReference type="ARBA" id="ARBA00034036"/>
    </source>
</evidence>
<feature type="transmembrane region" description="Helical" evidence="16">
    <location>
        <begin position="953"/>
        <end position="973"/>
    </location>
</feature>
<dbReference type="Pfam" id="PF13246">
    <property type="entry name" value="Cation_ATPase"/>
    <property type="match status" value="1"/>
</dbReference>
<dbReference type="InterPro" id="IPR006539">
    <property type="entry name" value="P-type_ATPase_IV"/>
</dbReference>
<dbReference type="GO" id="GO:0005802">
    <property type="term" value="C:trans-Golgi network"/>
    <property type="evidence" value="ECO:0007669"/>
    <property type="project" value="TreeGrafter"/>
</dbReference>
<dbReference type="GO" id="GO:0000287">
    <property type="term" value="F:magnesium ion binding"/>
    <property type="evidence" value="ECO:0007669"/>
    <property type="project" value="UniProtKB-UniRule"/>
</dbReference>
<feature type="binding site" evidence="14">
    <location>
        <position position="843"/>
    </location>
    <ligand>
        <name>ATP</name>
        <dbReference type="ChEBI" id="CHEBI:30616"/>
    </ligand>
</feature>
<dbReference type="GO" id="GO:0140326">
    <property type="term" value="F:ATPase-coupled intramembrane lipid transporter activity"/>
    <property type="evidence" value="ECO:0007669"/>
    <property type="project" value="UniProtKB-EC"/>
</dbReference>
<evidence type="ECO:0000256" key="4">
    <source>
        <dbReference type="ARBA" id="ARBA00022692"/>
    </source>
</evidence>
<feature type="transmembrane region" description="Helical" evidence="16">
    <location>
        <begin position="920"/>
        <end position="941"/>
    </location>
</feature>
<feature type="transmembrane region" description="Helical" evidence="16">
    <location>
        <begin position="1032"/>
        <end position="1053"/>
    </location>
</feature>
<evidence type="ECO:0000256" key="14">
    <source>
        <dbReference type="PIRSR" id="PIRSR606539-2"/>
    </source>
</evidence>
<dbReference type="SFLD" id="SFLDS00003">
    <property type="entry name" value="Haloacid_Dehalogenase"/>
    <property type="match status" value="1"/>
</dbReference>
<dbReference type="PRINTS" id="PR00119">
    <property type="entry name" value="CATATPASE"/>
</dbReference>
<feature type="binding site" evidence="15">
    <location>
        <position position="452"/>
    </location>
    <ligand>
        <name>Mg(2+)</name>
        <dbReference type="ChEBI" id="CHEBI:18420"/>
    </ligand>
</feature>
<evidence type="ECO:0000256" key="10">
    <source>
        <dbReference type="ARBA" id="ARBA00022989"/>
    </source>
</evidence>
<feature type="binding site" evidence="14">
    <location>
        <position position="644"/>
    </location>
    <ligand>
        <name>ATP</name>
        <dbReference type="ChEBI" id="CHEBI:30616"/>
    </ligand>
</feature>
<dbReference type="Pfam" id="PF16209">
    <property type="entry name" value="PhoLip_ATPase_N"/>
    <property type="match status" value="1"/>
</dbReference>
<organism evidence="20 21">
    <name type="scientific">Merluccius polli</name>
    <name type="common">Benguela hake</name>
    <name type="synonym">Merluccius cadenati</name>
    <dbReference type="NCBI Taxonomy" id="89951"/>
    <lineage>
        <taxon>Eukaryota</taxon>
        <taxon>Metazoa</taxon>
        <taxon>Chordata</taxon>
        <taxon>Craniata</taxon>
        <taxon>Vertebrata</taxon>
        <taxon>Euteleostomi</taxon>
        <taxon>Actinopterygii</taxon>
        <taxon>Neopterygii</taxon>
        <taxon>Teleostei</taxon>
        <taxon>Neoteleostei</taxon>
        <taxon>Acanthomorphata</taxon>
        <taxon>Zeiogadaria</taxon>
        <taxon>Gadariae</taxon>
        <taxon>Gadiformes</taxon>
        <taxon>Gadoidei</taxon>
        <taxon>Merlucciidae</taxon>
        <taxon>Merluccius</taxon>
    </lineage>
</organism>
<dbReference type="AlphaFoldDB" id="A0AA47P5N6"/>
<dbReference type="InterPro" id="IPR001757">
    <property type="entry name" value="P_typ_ATPase"/>
</dbReference>
<evidence type="ECO:0000256" key="9">
    <source>
        <dbReference type="ARBA" id="ARBA00022967"/>
    </source>
</evidence>
<dbReference type="SUPFAM" id="SSF81665">
    <property type="entry name" value="Calcium ATPase, transmembrane domain M"/>
    <property type="match status" value="1"/>
</dbReference>
<feature type="binding site" evidence="15">
    <location>
        <position position="450"/>
    </location>
    <ligand>
        <name>Mg(2+)</name>
        <dbReference type="ChEBI" id="CHEBI:18420"/>
    </ligand>
</feature>
<dbReference type="PANTHER" id="PTHR24092">
    <property type="entry name" value="PROBABLE PHOSPHOLIPID-TRANSPORTING ATPASE"/>
    <property type="match status" value="1"/>
</dbReference>
<dbReference type="InterPro" id="IPR032630">
    <property type="entry name" value="P_typ_ATPase_c"/>
</dbReference>
<feature type="binding site" evidence="14">
    <location>
        <position position="867"/>
    </location>
    <ligand>
        <name>ATP</name>
        <dbReference type="ChEBI" id="CHEBI:30616"/>
    </ligand>
</feature>
<dbReference type="SFLD" id="SFLDG00002">
    <property type="entry name" value="C1.7:_P-type_atpase_like"/>
    <property type="match status" value="1"/>
</dbReference>
<feature type="binding site" evidence="15">
    <location>
        <position position="867"/>
    </location>
    <ligand>
        <name>Mg(2+)</name>
        <dbReference type="ChEBI" id="CHEBI:18420"/>
    </ligand>
</feature>
<protein>
    <recommendedName>
        <fullName evidence="16">Phospholipid-transporting ATPase</fullName>
        <ecNumber evidence="16">7.6.2.1</ecNumber>
    </recommendedName>
</protein>
<keyword evidence="7 14" id="KW-0067">ATP-binding</keyword>
<sequence length="1229" mass="138399">MDKLQHRKQVSKLIYDRTPMDLAELAVAEAVRMKPLPGNRTATCVTAEGWADASKLTWEVRANSRQHYRRCRKRSFLCFRWGRCADNAVRSYKYSPLTFLPLTLFEQFHRVANIYFLLMVVMQSVPAISSLRWYTTAIPLILVLMVRGLKDLASDLARRKSDSQINSQSCDVLDSQRFCTVMWKDLCVGDVVRVHKNQIIPADLLLLCSSEHYSLCYVETADIDGETNLKYRQALSITHNELTSEPSEKGLADFDGVAFCEEPNHRLYTFRGYLRWRGEDHVLNNEHILLRGTVLRNTEFAYGLAVYAGADSKILRNCGKLRVKLTHVDRLLNKVVIGIFVFVLLLSFFMAIGHGVFESQVARDAPALSALTPNGDFIYSAFLTFWSYVIVLSPLIPMALYITFDVVHVVHSLFINWDVEMRWEKNDSPARARNTSLNEQLGQVGHLLSDKTGTLTQNHLLFRQCCIAGRIYGDASISVEETQQMDLSWNPFASGQLFMSAPELVQQLKARRCPFSKEFFTALALCHTVMPERSKEGIAYKASSPDEEALVGAARDLGWVFHSRTRDNLTVLELGVTREYRVLAHLEFTSQRRRMSVLVREPGGGLKLYCKGADMVILERLLSGCPCLEDTERALESFAQACLRTLCVAVRGVPEELWEGWSKILTQAETMATSERDSTLETLYEDMECDLLTVLNTKAMLCTHMQLLGATAIEDRLQEGVPETIEMLRKAGLKIWVLTGDKTETAVNIGYFSKLLDPDTSLLEGQELREILHSADPGYSVSKARQADAWCVNKEMVWAKTALVISGPELAEFDKEPGIGAKLMGLAAQCQSVLCCRVTPGQKADIVQLIRKHSSSITLAIGDGANDVNMIKTAHIGVGIAGVEGGQAVQNADFSLAQFRFLQRLLLVHGRWSYRRISFFLLYFIHKTCNFALVNIWFSFFNGFSAQSMYENWFIAMYTAMYTSFPIQLFALFEQDVSAEGSLRCPELYKVGPRHQLFNPLTIAAMLAQTLFTSLVFFFIPYGVFHDSPLDYQTMAVTVSMAAIFCVDAEIVLLTRYWTLFNAIFLCISFSFFFSVTRLTQQPRLFLLAPDDYFFVGVSEKAFADPLVWLTALLAGWTAALPALIAFTVNIIISGPDKHRVHTISTPQLTEFRSKVKRIDSGRRSPRATSRTAGKGDVITSGTARHRGEPLLEDKLTADNGAIDLKMMPRDRRLPPLPPREPKPCEARV</sequence>
<dbReference type="Gene3D" id="2.70.150.10">
    <property type="entry name" value="Calcium-transporting ATPase, cytoplasmic transduction domain A"/>
    <property type="match status" value="1"/>
</dbReference>
<feature type="binding site" evidence="14">
    <location>
        <position position="547"/>
    </location>
    <ligand>
        <name>ATP</name>
        <dbReference type="ChEBI" id="CHEBI:30616"/>
    </ligand>
</feature>
<dbReference type="InterPro" id="IPR023298">
    <property type="entry name" value="ATPase_P-typ_TM_dom_sf"/>
</dbReference>
<keyword evidence="5 15" id="KW-0479">Metal-binding</keyword>
<dbReference type="Gene3D" id="3.40.1110.10">
    <property type="entry name" value="Calcium-transporting ATPase, cytoplasmic domain N"/>
    <property type="match status" value="1"/>
</dbReference>
<dbReference type="EC" id="7.6.2.1" evidence="16"/>
<dbReference type="NCBIfam" id="TIGR01652">
    <property type="entry name" value="ATPase-Plipid"/>
    <property type="match status" value="1"/>
</dbReference>
<evidence type="ECO:0000259" key="18">
    <source>
        <dbReference type="Pfam" id="PF16209"/>
    </source>
</evidence>
<comment type="catalytic activity">
    <reaction evidence="12 16">
        <text>ATP + H2O + phospholipidSide 1 = ADP + phosphate + phospholipidSide 2.</text>
        <dbReference type="EC" id="7.6.2.1"/>
    </reaction>
</comment>
<evidence type="ECO:0000256" key="8">
    <source>
        <dbReference type="ARBA" id="ARBA00022842"/>
    </source>
</evidence>
<dbReference type="InterPro" id="IPR036412">
    <property type="entry name" value="HAD-like_sf"/>
</dbReference>
<feature type="transmembrane region" description="Helical" evidence="16">
    <location>
        <begin position="377"/>
        <end position="404"/>
    </location>
</feature>
<evidence type="ECO:0000256" key="16">
    <source>
        <dbReference type="RuleBase" id="RU362033"/>
    </source>
</evidence>
<feature type="binding site" evidence="14">
    <location>
        <position position="452"/>
    </location>
    <ligand>
        <name>ATP</name>
        <dbReference type="ChEBI" id="CHEBI:30616"/>
    </ligand>
</feature>
<dbReference type="InterPro" id="IPR023299">
    <property type="entry name" value="ATPase_P-typ_cyto_dom_N"/>
</dbReference>
<feature type="transmembrane region" description="Helical" evidence="16">
    <location>
        <begin position="1107"/>
        <end position="1133"/>
    </location>
</feature>
<keyword evidence="4 16" id="KW-0812">Transmembrane</keyword>
<feature type="domain" description="P-type ATPase C-terminal" evidence="19">
    <location>
        <begin position="889"/>
        <end position="1129"/>
    </location>
</feature>
<keyword evidence="6 14" id="KW-0547">Nucleotide-binding</keyword>
<accession>A0AA47P5N6</accession>
<dbReference type="Gene3D" id="3.40.50.1000">
    <property type="entry name" value="HAD superfamily/HAD-like"/>
    <property type="match status" value="1"/>
</dbReference>
<evidence type="ECO:0000313" key="21">
    <source>
        <dbReference type="Proteomes" id="UP001174136"/>
    </source>
</evidence>
<evidence type="ECO:0000313" key="20">
    <source>
        <dbReference type="EMBL" id="KAK0148488.1"/>
    </source>
</evidence>
<evidence type="ECO:0000256" key="15">
    <source>
        <dbReference type="PIRSR" id="PIRSR606539-3"/>
    </source>
</evidence>
<keyword evidence="8 15" id="KW-0460">Magnesium</keyword>
<feature type="binding site" evidence="14">
    <location>
        <position position="837"/>
    </location>
    <ligand>
        <name>ATP</name>
        <dbReference type="ChEBI" id="CHEBI:30616"/>
    </ligand>
</feature>
<feature type="transmembrane region" description="Helical" evidence="16">
    <location>
        <begin position="997"/>
        <end position="1020"/>
    </location>
</feature>
<proteinExistence type="inferred from homology"/>
<keyword evidence="9 16" id="KW-1278">Translocase</keyword>
<dbReference type="InterPro" id="IPR008250">
    <property type="entry name" value="ATPase_P-typ_transduc_dom_A_sf"/>
</dbReference>
<dbReference type="FunFam" id="3.40.50.1000:FF:000130">
    <property type="entry name" value="Phospholipid-transporting ATPase"/>
    <property type="match status" value="1"/>
</dbReference>